<protein>
    <submittedName>
        <fullName evidence="1">Glycosyltransferase family 4 protein</fullName>
    </submittedName>
</protein>
<dbReference type="Proteomes" id="UP000665025">
    <property type="component" value="Chromosome 1"/>
</dbReference>
<dbReference type="EMBL" id="CP072425">
    <property type="protein sequence ID" value="QTL36104.1"/>
    <property type="molecule type" value="Genomic_DNA"/>
</dbReference>
<reference evidence="1 2" key="1">
    <citation type="submission" date="2021-03" db="EMBL/GenBank/DDBJ databases">
        <title>Complete Genome of Pseudoalteromonas viridis Strain BBR56, a new biocontrol bacterial candidate.</title>
        <authorList>
            <person name="Handayani D.P."/>
            <person name="Isnansetyo A."/>
            <person name="Istiqomah I."/>
            <person name="Jumina J."/>
        </authorList>
    </citation>
    <scope>NUCLEOTIDE SEQUENCE [LARGE SCALE GENOMIC DNA]</scope>
    <source>
        <strain evidence="1 2">BBR56</strain>
    </source>
</reference>
<dbReference type="RefSeq" id="WP_209052776.1">
    <property type="nucleotide sequence ID" value="NZ_CP072425.1"/>
</dbReference>
<evidence type="ECO:0000313" key="2">
    <source>
        <dbReference type="Proteomes" id="UP000665025"/>
    </source>
</evidence>
<organism evidence="1 2">
    <name type="scientific">Pseudoalteromonas viridis</name>
    <dbReference type="NCBI Taxonomy" id="339617"/>
    <lineage>
        <taxon>Bacteria</taxon>
        <taxon>Pseudomonadati</taxon>
        <taxon>Pseudomonadota</taxon>
        <taxon>Gammaproteobacteria</taxon>
        <taxon>Alteromonadales</taxon>
        <taxon>Pseudoalteromonadaceae</taxon>
        <taxon>Pseudoalteromonas</taxon>
    </lineage>
</organism>
<sequence>MKIAYLFVYKGEKCTSVYNKVLSQVDEWVKQGAEVKLFMLTDGIELNHKNVVVIRQESFFKTIGRLYSELNKYGPDILYHRLWVLSPILVPALFSKYKLIAEINSDVKLELAVFKSQSVRGFITYLYDVLTRKFYYRALHGAVAVTNELAKGFENKVAVIPNSISVDKFSYRKSESQTGVPSVFFVGSPGYPWHGIDTLCKLAHATKGRLQFHVVGLDSSEVEDAPENVRFYGYLHVDKYSEIARNCAVGMGTLALHRKNLSEACPLKVREYLSAGLPVIIPYEETAFLSETPPWVLKVDASKDEFDDEQVRKILSFVEDMHHLVVPKSEVKPFIDSENLEARRVAFFKQVAKKGGGND</sequence>
<dbReference type="Pfam" id="PF13692">
    <property type="entry name" value="Glyco_trans_1_4"/>
    <property type="match status" value="1"/>
</dbReference>
<keyword evidence="2" id="KW-1185">Reference proteome</keyword>
<dbReference type="SUPFAM" id="SSF53756">
    <property type="entry name" value="UDP-Glycosyltransferase/glycogen phosphorylase"/>
    <property type="match status" value="1"/>
</dbReference>
<name>A0ABX7V5E7_9GAMM</name>
<gene>
    <name evidence="1" type="ORF">J5X90_03380</name>
</gene>
<evidence type="ECO:0000313" key="1">
    <source>
        <dbReference type="EMBL" id="QTL36104.1"/>
    </source>
</evidence>
<dbReference type="Gene3D" id="3.40.50.2000">
    <property type="entry name" value="Glycogen Phosphorylase B"/>
    <property type="match status" value="2"/>
</dbReference>
<proteinExistence type="predicted"/>
<accession>A0ABX7V5E7</accession>